<gene>
    <name evidence="2" type="ORF">TPAR_03986</name>
</gene>
<dbReference type="OrthoDB" id="10003767at2759"/>
<dbReference type="AlphaFoldDB" id="A0A2S4L070"/>
<proteinExistence type="predicted"/>
<feature type="domain" description="Aminoglycoside phosphotransferase" evidence="1">
    <location>
        <begin position="188"/>
        <end position="349"/>
    </location>
</feature>
<evidence type="ECO:0000313" key="2">
    <source>
        <dbReference type="EMBL" id="POR35819.1"/>
    </source>
</evidence>
<protein>
    <recommendedName>
        <fullName evidence="1">Aminoglycoside phosphotransferase domain-containing protein</fullName>
    </recommendedName>
</protein>
<dbReference type="InterPro" id="IPR002575">
    <property type="entry name" value="Aminoglycoside_PTrfase"/>
</dbReference>
<name>A0A2S4L070_9HYPO</name>
<dbReference type="SUPFAM" id="SSF56112">
    <property type="entry name" value="Protein kinase-like (PK-like)"/>
    <property type="match status" value="1"/>
</dbReference>
<comment type="caution">
    <text evidence="2">The sequence shown here is derived from an EMBL/GenBank/DDBJ whole genome shotgun (WGS) entry which is preliminary data.</text>
</comment>
<evidence type="ECO:0000313" key="3">
    <source>
        <dbReference type="Proteomes" id="UP000237481"/>
    </source>
</evidence>
<dbReference type="InterPro" id="IPR011009">
    <property type="entry name" value="Kinase-like_dom_sf"/>
</dbReference>
<accession>A0A2S4L070</accession>
<dbReference type="PANTHER" id="PTHR21310">
    <property type="entry name" value="AMINOGLYCOSIDE PHOSPHOTRANSFERASE-RELATED-RELATED"/>
    <property type="match status" value="1"/>
</dbReference>
<evidence type="ECO:0000259" key="1">
    <source>
        <dbReference type="Pfam" id="PF01636"/>
    </source>
</evidence>
<keyword evidence="3" id="KW-1185">Reference proteome</keyword>
<dbReference type="CDD" id="cd05120">
    <property type="entry name" value="APH_ChoK_like"/>
    <property type="match status" value="1"/>
</dbReference>
<dbReference type="InterPro" id="IPR051678">
    <property type="entry name" value="AGP_Transferase"/>
</dbReference>
<dbReference type="Gene3D" id="3.90.1200.10">
    <property type="match status" value="1"/>
</dbReference>
<dbReference type="EMBL" id="PKSG01000398">
    <property type="protein sequence ID" value="POR35819.1"/>
    <property type="molecule type" value="Genomic_DNA"/>
</dbReference>
<reference evidence="2 3" key="1">
    <citation type="submission" date="2018-01" db="EMBL/GenBank/DDBJ databases">
        <title>Harnessing the power of phylogenomics to disentangle the directionality and signatures of interkingdom host jumping in the parasitic fungal genus Tolypocladium.</title>
        <authorList>
            <person name="Quandt C.A."/>
            <person name="Patterson W."/>
            <person name="Spatafora J.W."/>
        </authorList>
    </citation>
    <scope>NUCLEOTIDE SEQUENCE [LARGE SCALE GENOMIC DNA]</scope>
    <source>
        <strain evidence="2 3">NRBC 100945</strain>
    </source>
</reference>
<dbReference type="Proteomes" id="UP000237481">
    <property type="component" value="Unassembled WGS sequence"/>
</dbReference>
<dbReference type="PANTHER" id="PTHR21310:SF58">
    <property type="entry name" value="AMINOGLYCOSIDE PHOSPHOTRANSFERASE DOMAIN-CONTAINING PROTEIN"/>
    <property type="match status" value="1"/>
</dbReference>
<sequence length="414" mass="45865">MFSVIDNIGKHLGAPIWPIIWRFLAGLFAATRDQALRLLPRRMPARSRSTPSLEIVTNKAVPTNTLEQPTGDMQRMRLSAEHDGKPSIVESVKQVSANRWRMGRALLECERLSPDNLLRPNDGALATWKDGNDWFILRASGDADAGEARTVPDKEDGPGDTVRLVHQLGSSSAVWAVGRDAFCKVKTWYPGLESEAKTIAFVREHCPQIPLPDVVYEYIDGDKSFLILKRVPGRTLRDAWADLSSASRNCILATVVDFCEAMATQTAPCLQSVTGGPIDEPYLSPDGARPFGPLTVQQGISYFSATLAESAPDWGAEFHFYHADLGPSNIMVSAAGAVTGILDWELAGFFPRFWISTKPSVSPGLNFCPSVADSEDYEWRKMLRLSLEMKGFSRAADWYMEWTKTKQHAWKAMG</sequence>
<dbReference type="Pfam" id="PF01636">
    <property type="entry name" value="APH"/>
    <property type="match status" value="1"/>
</dbReference>
<organism evidence="2 3">
    <name type="scientific">Tolypocladium paradoxum</name>
    <dbReference type="NCBI Taxonomy" id="94208"/>
    <lineage>
        <taxon>Eukaryota</taxon>
        <taxon>Fungi</taxon>
        <taxon>Dikarya</taxon>
        <taxon>Ascomycota</taxon>
        <taxon>Pezizomycotina</taxon>
        <taxon>Sordariomycetes</taxon>
        <taxon>Hypocreomycetidae</taxon>
        <taxon>Hypocreales</taxon>
        <taxon>Ophiocordycipitaceae</taxon>
        <taxon>Tolypocladium</taxon>
    </lineage>
</organism>